<accession>A0A816L4Z9</accession>
<organism evidence="1">
    <name type="scientific">Brassica napus</name>
    <name type="common">Rape</name>
    <dbReference type="NCBI Taxonomy" id="3708"/>
    <lineage>
        <taxon>Eukaryota</taxon>
        <taxon>Viridiplantae</taxon>
        <taxon>Streptophyta</taxon>
        <taxon>Embryophyta</taxon>
        <taxon>Tracheophyta</taxon>
        <taxon>Spermatophyta</taxon>
        <taxon>Magnoliopsida</taxon>
        <taxon>eudicotyledons</taxon>
        <taxon>Gunneridae</taxon>
        <taxon>Pentapetalae</taxon>
        <taxon>rosids</taxon>
        <taxon>malvids</taxon>
        <taxon>Brassicales</taxon>
        <taxon>Brassicaceae</taxon>
        <taxon>Brassiceae</taxon>
        <taxon>Brassica</taxon>
    </lineage>
</organism>
<sequence>MHQRGYLQRNLKPGRLIRVHINRICCWQGRLIQVHIYRSSGSAPGSMEQSDYCRGFVQDTSGIWCCSRIFV</sequence>
<protein>
    <submittedName>
        <fullName evidence="1">(rape) hypothetical protein</fullName>
    </submittedName>
</protein>
<dbReference type="EMBL" id="HG994369">
    <property type="protein sequence ID" value="CAF1924303.1"/>
    <property type="molecule type" value="Genomic_DNA"/>
</dbReference>
<reference evidence="1" key="1">
    <citation type="submission" date="2021-01" db="EMBL/GenBank/DDBJ databases">
        <authorList>
            <consortium name="Genoscope - CEA"/>
            <person name="William W."/>
        </authorList>
    </citation>
    <scope>NUCLEOTIDE SEQUENCE</scope>
</reference>
<evidence type="ECO:0000313" key="1">
    <source>
        <dbReference type="EMBL" id="CAF1924303.1"/>
    </source>
</evidence>
<dbReference type="Proteomes" id="UP001295469">
    <property type="component" value="Chromosome C05"/>
</dbReference>
<name>A0A816L4Z9_BRANA</name>
<gene>
    <name evidence="1" type="ORF">DARMORV10_C05P06880.1</name>
</gene>
<dbReference type="AlphaFoldDB" id="A0A816L4Z9"/>
<proteinExistence type="predicted"/>